<dbReference type="InterPro" id="IPR002125">
    <property type="entry name" value="CMP_dCMP_dom"/>
</dbReference>
<dbReference type="PROSITE" id="PS00903">
    <property type="entry name" value="CYT_DCMP_DEAMINASES_1"/>
    <property type="match status" value="1"/>
</dbReference>
<dbReference type="GO" id="GO:0005737">
    <property type="term" value="C:cytoplasm"/>
    <property type="evidence" value="ECO:0007669"/>
    <property type="project" value="TreeGrafter"/>
</dbReference>
<evidence type="ECO:0000256" key="2">
    <source>
        <dbReference type="ARBA" id="ARBA00022801"/>
    </source>
</evidence>
<dbReference type="Proteomes" id="UP000663828">
    <property type="component" value="Unassembled WGS sequence"/>
</dbReference>
<evidence type="ECO:0000313" key="6">
    <source>
        <dbReference type="EMBL" id="CAF1606542.1"/>
    </source>
</evidence>
<dbReference type="OrthoDB" id="408702at2759"/>
<keyword evidence="1" id="KW-0479">Metal-binding</keyword>
<dbReference type="Gene3D" id="3.40.140.10">
    <property type="entry name" value="Cytidine Deaminase, domain 2"/>
    <property type="match status" value="1"/>
</dbReference>
<gene>
    <name evidence="5" type="ORF">EDS130_LOCUS8502</name>
    <name evidence="6" type="ORF">XAT740_LOCUS48346</name>
</gene>
<dbReference type="PANTHER" id="PTHR11079:SF149">
    <property type="entry name" value="TRNA-SPECIFIC ADENOSINE DEAMINASE 2"/>
    <property type="match status" value="1"/>
</dbReference>
<sequence>MSSIDNHDIHVPFIRTAIELSKSAVEHGNHPFGACLVSKDGEVLLTAENTCFTPVYDVTRHAELNLISMATQKLSEEVLEQCTLYTSCEPCLMCTGALRWSGIRKMVYALSNETLGKHAGFDGLLPCQPLLPAPQYTVVGPVLENEAEIVHAKFWPNQ</sequence>
<dbReference type="SUPFAM" id="SSF53927">
    <property type="entry name" value="Cytidine deaminase-like"/>
    <property type="match status" value="1"/>
</dbReference>
<dbReference type="Proteomes" id="UP000663852">
    <property type="component" value="Unassembled WGS sequence"/>
</dbReference>
<evidence type="ECO:0000313" key="8">
    <source>
        <dbReference type="Proteomes" id="UP000663852"/>
    </source>
</evidence>
<comment type="caution">
    <text evidence="5">The sequence shown here is derived from an EMBL/GenBank/DDBJ whole genome shotgun (WGS) entry which is preliminary data.</text>
</comment>
<dbReference type="CDD" id="cd01285">
    <property type="entry name" value="nucleoside_deaminase"/>
    <property type="match status" value="1"/>
</dbReference>
<dbReference type="EMBL" id="CAJNOR010006917">
    <property type="protein sequence ID" value="CAF1606542.1"/>
    <property type="molecule type" value="Genomic_DNA"/>
</dbReference>
<dbReference type="GO" id="GO:0016787">
    <property type="term" value="F:hydrolase activity"/>
    <property type="evidence" value="ECO:0007669"/>
    <property type="project" value="UniProtKB-KW"/>
</dbReference>
<reference evidence="5" key="1">
    <citation type="submission" date="2021-02" db="EMBL/GenBank/DDBJ databases">
        <authorList>
            <person name="Nowell W R."/>
        </authorList>
    </citation>
    <scope>NUCLEOTIDE SEQUENCE</scope>
</reference>
<keyword evidence="7" id="KW-1185">Reference proteome</keyword>
<evidence type="ECO:0000256" key="3">
    <source>
        <dbReference type="ARBA" id="ARBA00022833"/>
    </source>
</evidence>
<dbReference type="InterPro" id="IPR016193">
    <property type="entry name" value="Cytidine_deaminase-like"/>
</dbReference>
<dbReference type="PROSITE" id="PS51747">
    <property type="entry name" value="CYT_DCMP_DEAMINASES_2"/>
    <property type="match status" value="1"/>
</dbReference>
<dbReference type="InterPro" id="IPR016192">
    <property type="entry name" value="APOBEC/CMP_deaminase_Zn-bd"/>
</dbReference>
<organism evidence="5 8">
    <name type="scientific">Adineta ricciae</name>
    <name type="common">Rotifer</name>
    <dbReference type="NCBI Taxonomy" id="249248"/>
    <lineage>
        <taxon>Eukaryota</taxon>
        <taxon>Metazoa</taxon>
        <taxon>Spiralia</taxon>
        <taxon>Gnathifera</taxon>
        <taxon>Rotifera</taxon>
        <taxon>Eurotatoria</taxon>
        <taxon>Bdelloidea</taxon>
        <taxon>Adinetida</taxon>
        <taxon>Adinetidae</taxon>
        <taxon>Adineta</taxon>
    </lineage>
</organism>
<name>A0A813XFE5_ADIRI</name>
<evidence type="ECO:0000259" key="4">
    <source>
        <dbReference type="PROSITE" id="PS51747"/>
    </source>
</evidence>
<feature type="domain" description="CMP/dCMP-type deaminase" evidence="4">
    <location>
        <begin position="8"/>
        <end position="122"/>
    </location>
</feature>
<dbReference type="Pfam" id="PF00383">
    <property type="entry name" value="dCMP_cyt_deam_1"/>
    <property type="match status" value="1"/>
</dbReference>
<dbReference type="AlphaFoldDB" id="A0A813XFE5"/>
<keyword evidence="2" id="KW-0378">Hydrolase</keyword>
<accession>A0A813XFE5</accession>
<evidence type="ECO:0000313" key="5">
    <source>
        <dbReference type="EMBL" id="CAF0875308.1"/>
    </source>
</evidence>
<evidence type="ECO:0000313" key="7">
    <source>
        <dbReference type="Proteomes" id="UP000663828"/>
    </source>
</evidence>
<dbReference type="PANTHER" id="PTHR11079">
    <property type="entry name" value="CYTOSINE DEAMINASE FAMILY MEMBER"/>
    <property type="match status" value="1"/>
</dbReference>
<dbReference type="EMBL" id="CAJNOJ010000027">
    <property type="protein sequence ID" value="CAF0875308.1"/>
    <property type="molecule type" value="Genomic_DNA"/>
</dbReference>
<dbReference type="GO" id="GO:0005634">
    <property type="term" value="C:nucleus"/>
    <property type="evidence" value="ECO:0007669"/>
    <property type="project" value="TreeGrafter"/>
</dbReference>
<evidence type="ECO:0000256" key="1">
    <source>
        <dbReference type="ARBA" id="ARBA00022723"/>
    </source>
</evidence>
<protein>
    <recommendedName>
        <fullName evidence="4">CMP/dCMP-type deaminase domain-containing protein</fullName>
    </recommendedName>
</protein>
<dbReference type="GO" id="GO:0008270">
    <property type="term" value="F:zinc ion binding"/>
    <property type="evidence" value="ECO:0007669"/>
    <property type="project" value="InterPro"/>
</dbReference>
<keyword evidence="3" id="KW-0862">Zinc</keyword>
<proteinExistence type="predicted"/>